<evidence type="ECO:0000256" key="4">
    <source>
        <dbReference type="ARBA" id="ARBA00022679"/>
    </source>
</evidence>
<evidence type="ECO:0000256" key="7">
    <source>
        <dbReference type="ARBA" id="ARBA00022840"/>
    </source>
</evidence>
<gene>
    <name evidence="10" type="primary">nadD</name>
    <name evidence="12" type="ORF">JWYL7_1204</name>
    <name evidence="13" type="ORF">SAMN05661008_01337</name>
</gene>
<dbReference type="RefSeq" id="WP_083528313.1">
    <property type="nucleotide sequence ID" value="NZ_FRBG01000009.1"/>
</dbReference>
<keyword evidence="8 10" id="KW-0520">NAD</keyword>
<dbReference type="NCBIfam" id="TIGR00482">
    <property type="entry name" value="nicotinate (nicotinamide) nucleotide adenylyltransferase"/>
    <property type="match status" value="1"/>
</dbReference>
<evidence type="ECO:0000256" key="5">
    <source>
        <dbReference type="ARBA" id="ARBA00022695"/>
    </source>
</evidence>
<comment type="function">
    <text evidence="1 10">Catalyzes the reversible adenylation of nicotinate mononucleotide (NaMN) to nicotinic acid adenine dinucleotide (NaAD).</text>
</comment>
<evidence type="ECO:0000256" key="8">
    <source>
        <dbReference type="ARBA" id="ARBA00023027"/>
    </source>
</evidence>
<dbReference type="NCBIfam" id="NF000840">
    <property type="entry name" value="PRK00071.1-3"/>
    <property type="match status" value="1"/>
</dbReference>
<dbReference type="PATRIC" id="fig|1121328.3.peg.1213"/>
<evidence type="ECO:0000256" key="1">
    <source>
        <dbReference type="ARBA" id="ARBA00002324"/>
    </source>
</evidence>
<keyword evidence="6 10" id="KW-0547">Nucleotide-binding</keyword>
<keyword evidence="5 10" id="KW-0548">Nucleotidyltransferase</keyword>
<dbReference type="GO" id="GO:0009435">
    <property type="term" value="P:NAD+ biosynthetic process"/>
    <property type="evidence" value="ECO:0007669"/>
    <property type="project" value="UniProtKB-UniRule"/>
</dbReference>
<comment type="similarity">
    <text evidence="10">Belongs to the NadD family.</text>
</comment>
<keyword evidence="4 10" id="KW-0808">Transferase</keyword>
<accession>A0A150FRA9</accession>
<dbReference type="PANTHER" id="PTHR39321">
    <property type="entry name" value="NICOTINATE-NUCLEOTIDE ADENYLYLTRANSFERASE-RELATED"/>
    <property type="match status" value="1"/>
</dbReference>
<dbReference type="CDD" id="cd02165">
    <property type="entry name" value="NMNAT"/>
    <property type="match status" value="1"/>
</dbReference>
<keyword evidence="15" id="KW-1185">Reference proteome</keyword>
<evidence type="ECO:0000256" key="6">
    <source>
        <dbReference type="ARBA" id="ARBA00022741"/>
    </source>
</evidence>
<dbReference type="GO" id="GO:0005524">
    <property type="term" value="F:ATP binding"/>
    <property type="evidence" value="ECO:0007669"/>
    <property type="project" value="UniProtKB-KW"/>
</dbReference>
<dbReference type="Pfam" id="PF01467">
    <property type="entry name" value="CTP_transf_like"/>
    <property type="match status" value="1"/>
</dbReference>
<dbReference type="GO" id="GO:0004515">
    <property type="term" value="F:nicotinate-nucleotide adenylyltransferase activity"/>
    <property type="evidence" value="ECO:0007669"/>
    <property type="project" value="UniProtKB-UniRule"/>
</dbReference>
<dbReference type="EMBL" id="LSFY01000001">
    <property type="protein sequence ID" value="KXZ40129.1"/>
    <property type="molecule type" value="Genomic_DNA"/>
</dbReference>
<evidence type="ECO:0000313" key="14">
    <source>
        <dbReference type="Proteomes" id="UP000092605"/>
    </source>
</evidence>
<dbReference type="AlphaFoldDB" id="A0A150FRA9"/>
<evidence type="ECO:0000313" key="15">
    <source>
        <dbReference type="Proteomes" id="UP000323392"/>
    </source>
</evidence>
<proteinExistence type="inferred from homology"/>
<keyword evidence="3 10" id="KW-0662">Pyridine nucleotide biosynthesis</keyword>
<evidence type="ECO:0000256" key="2">
    <source>
        <dbReference type="ARBA" id="ARBA00005019"/>
    </source>
</evidence>
<evidence type="ECO:0000256" key="9">
    <source>
        <dbReference type="ARBA" id="ARBA00048721"/>
    </source>
</evidence>
<comment type="catalytic activity">
    <reaction evidence="9 10">
        <text>nicotinate beta-D-ribonucleotide + ATP + H(+) = deamido-NAD(+) + diphosphate</text>
        <dbReference type="Rhea" id="RHEA:22860"/>
        <dbReference type="ChEBI" id="CHEBI:15378"/>
        <dbReference type="ChEBI" id="CHEBI:30616"/>
        <dbReference type="ChEBI" id="CHEBI:33019"/>
        <dbReference type="ChEBI" id="CHEBI:57502"/>
        <dbReference type="ChEBI" id="CHEBI:58437"/>
        <dbReference type="EC" id="2.7.7.18"/>
    </reaction>
</comment>
<dbReference type="Proteomes" id="UP000323392">
    <property type="component" value="Unassembled WGS sequence"/>
</dbReference>
<dbReference type="NCBIfam" id="TIGR00125">
    <property type="entry name" value="cyt_tran_rel"/>
    <property type="match status" value="1"/>
</dbReference>
<dbReference type="Proteomes" id="UP000092605">
    <property type="component" value="Unassembled WGS sequence"/>
</dbReference>
<protein>
    <recommendedName>
        <fullName evidence="10">Probable nicotinate-nucleotide adenylyltransferase</fullName>
        <ecNumber evidence="10">2.7.7.18</ecNumber>
    </recommendedName>
    <alternativeName>
        <fullName evidence="10">Deamido-NAD(+) diphosphorylase</fullName>
    </alternativeName>
    <alternativeName>
        <fullName evidence="10">Deamido-NAD(+) pyrophosphorylase</fullName>
    </alternativeName>
    <alternativeName>
        <fullName evidence="10">Nicotinate mononucleotide adenylyltransferase</fullName>
        <shortName evidence="10">NaMN adenylyltransferase</shortName>
    </alternativeName>
</protein>
<dbReference type="HAMAP" id="MF_00244">
    <property type="entry name" value="NaMN_adenylyltr"/>
    <property type="match status" value="1"/>
</dbReference>
<dbReference type="Gene3D" id="3.40.50.620">
    <property type="entry name" value="HUPs"/>
    <property type="match status" value="1"/>
</dbReference>
<sequence length="228" mass="26447">MSDIDSSLKNALKVNKEKGLNTLKDKNLLKKIGIMGGTFNPIHYGHLSTAEHIREKFELDKIIFIPSSDPPHKNYSLVIDKIHRYNMCVLGTYTNSNFYVSDIEIQRGGKSYTVDTLTEIKQIYTHSKVYFITGADALCEIETWKDVSGLFQKAIFIGATRPGFIFEKVKDQVSYFIQKYNAQIFFEKVPLLDISSTELREKIKNFQTIKYLLPEDVEKYIDKYKLYR</sequence>
<comment type="pathway">
    <text evidence="2 10">Cofactor biosynthesis; NAD(+) biosynthesis; deamido-NAD(+) from nicotinate D-ribonucleotide: step 1/1.</text>
</comment>
<dbReference type="EMBL" id="FRBG01000009">
    <property type="protein sequence ID" value="SHL02853.1"/>
    <property type="molecule type" value="Genomic_DNA"/>
</dbReference>
<keyword evidence="7 10" id="KW-0067">ATP-binding</keyword>
<dbReference type="PANTHER" id="PTHR39321:SF3">
    <property type="entry name" value="PHOSPHOPANTETHEINE ADENYLYLTRANSFERASE"/>
    <property type="match status" value="1"/>
</dbReference>
<reference evidence="12 14" key="1">
    <citation type="submission" date="2016-02" db="EMBL/GenBank/DDBJ databases">
        <title>Draft genome sequence for Clostridium paradoxum JW-YL-7.</title>
        <authorList>
            <person name="Utturkar S.M."/>
            <person name="Lancaster A."/>
            <person name="Poole F.L."/>
            <person name="Adams M.W."/>
            <person name="Brown S.D."/>
        </authorList>
    </citation>
    <scope>NUCLEOTIDE SEQUENCE [LARGE SCALE GENOMIC DNA]</scope>
    <source>
        <strain evidence="12 14">JW-YL-7</strain>
    </source>
</reference>
<dbReference type="InterPro" id="IPR014729">
    <property type="entry name" value="Rossmann-like_a/b/a_fold"/>
</dbReference>
<name>A0A150FRA9_CLOPD</name>
<evidence type="ECO:0000259" key="11">
    <source>
        <dbReference type="Pfam" id="PF01467"/>
    </source>
</evidence>
<evidence type="ECO:0000256" key="3">
    <source>
        <dbReference type="ARBA" id="ARBA00022642"/>
    </source>
</evidence>
<dbReference type="UniPathway" id="UPA00253">
    <property type="reaction ID" value="UER00332"/>
</dbReference>
<evidence type="ECO:0000256" key="10">
    <source>
        <dbReference type="HAMAP-Rule" id="MF_00244"/>
    </source>
</evidence>
<dbReference type="STRING" id="1121328.JWYL7_1204"/>
<dbReference type="InterPro" id="IPR005248">
    <property type="entry name" value="NadD/NMNAT"/>
</dbReference>
<organism evidence="12 14">
    <name type="scientific">Alkalithermobacter thermoalcaliphilus JW-YL-7 = DSM 7308</name>
    <dbReference type="NCBI Taxonomy" id="1121328"/>
    <lineage>
        <taxon>Bacteria</taxon>
        <taxon>Bacillati</taxon>
        <taxon>Bacillota</taxon>
        <taxon>Clostridia</taxon>
        <taxon>Peptostreptococcales</taxon>
        <taxon>Tepidibacteraceae</taxon>
        <taxon>Alkalithermobacter</taxon>
    </lineage>
</organism>
<dbReference type="EC" id="2.7.7.18" evidence="10"/>
<evidence type="ECO:0000313" key="13">
    <source>
        <dbReference type="EMBL" id="SHL02853.1"/>
    </source>
</evidence>
<dbReference type="InterPro" id="IPR004821">
    <property type="entry name" value="Cyt_trans-like"/>
</dbReference>
<reference evidence="13 15" key="2">
    <citation type="submission" date="2016-11" db="EMBL/GenBank/DDBJ databases">
        <authorList>
            <person name="Varghese N."/>
            <person name="Submissions S."/>
        </authorList>
    </citation>
    <scope>NUCLEOTIDE SEQUENCE [LARGE SCALE GENOMIC DNA]</scope>
    <source>
        <strain evidence="13 15">DSM 7308</strain>
    </source>
</reference>
<dbReference type="SUPFAM" id="SSF52374">
    <property type="entry name" value="Nucleotidylyl transferase"/>
    <property type="match status" value="1"/>
</dbReference>
<feature type="domain" description="Cytidyltransferase-like" evidence="11">
    <location>
        <begin position="34"/>
        <end position="202"/>
    </location>
</feature>
<evidence type="ECO:0000313" key="12">
    <source>
        <dbReference type="EMBL" id="KXZ40129.1"/>
    </source>
</evidence>
<comment type="caution">
    <text evidence="12">The sequence shown here is derived from an EMBL/GenBank/DDBJ whole genome shotgun (WGS) entry which is preliminary data.</text>
</comment>